<dbReference type="GO" id="GO:0030246">
    <property type="term" value="F:carbohydrate binding"/>
    <property type="evidence" value="ECO:0007669"/>
    <property type="project" value="InterPro"/>
</dbReference>
<dbReference type="InterPro" id="IPR037066">
    <property type="entry name" value="Plug_dom_sf"/>
</dbReference>
<dbReference type="Pfam" id="PF14905">
    <property type="entry name" value="OMP_b-brl_3"/>
    <property type="match status" value="1"/>
</dbReference>
<dbReference type="Proteomes" id="UP000263900">
    <property type="component" value="Chromosome"/>
</dbReference>
<organism evidence="7 8">
    <name type="scientific">Paraflavitalea soli</name>
    <dbReference type="NCBI Taxonomy" id="2315862"/>
    <lineage>
        <taxon>Bacteria</taxon>
        <taxon>Pseudomonadati</taxon>
        <taxon>Bacteroidota</taxon>
        <taxon>Chitinophagia</taxon>
        <taxon>Chitinophagales</taxon>
        <taxon>Chitinophagaceae</taxon>
        <taxon>Paraflavitalea</taxon>
    </lineage>
</organism>
<dbReference type="PANTHER" id="PTHR40980:SF4">
    <property type="entry name" value="TONB-DEPENDENT RECEPTOR-LIKE BETA-BARREL DOMAIN-CONTAINING PROTEIN"/>
    <property type="match status" value="1"/>
</dbReference>
<dbReference type="OrthoDB" id="905812at2"/>
<dbReference type="RefSeq" id="WP_119052360.1">
    <property type="nucleotide sequence ID" value="NZ_CP032157.1"/>
</dbReference>
<feature type="signal peptide" evidence="4">
    <location>
        <begin position="1"/>
        <end position="24"/>
    </location>
</feature>
<dbReference type="InterPro" id="IPR036942">
    <property type="entry name" value="Beta-barrel_TonB_sf"/>
</dbReference>
<dbReference type="Pfam" id="PF07715">
    <property type="entry name" value="Plug"/>
    <property type="match status" value="1"/>
</dbReference>
<comment type="subcellular location">
    <subcellularLocation>
        <location evidence="1">Cell outer membrane</location>
    </subcellularLocation>
</comment>
<feature type="domain" description="Outer membrane protein beta-barrel" evidence="6">
    <location>
        <begin position="386"/>
        <end position="788"/>
    </location>
</feature>
<name>A0A3B7MSX9_9BACT</name>
<evidence type="ECO:0000256" key="1">
    <source>
        <dbReference type="ARBA" id="ARBA00004442"/>
    </source>
</evidence>
<keyword evidence="8" id="KW-1185">Reference proteome</keyword>
<dbReference type="InterPro" id="IPR012910">
    <property type="entry name" value="Plug_dom"/>
</dbReference>
<dbReference type="EMBL" id="CP032157">
    <property type="protein sequence ID" value="AXY76483.1"/>
    <property type="molecule type" value="Genomic_DNA"/>
</dbReference>
<proteinExistence type="predicted"/>
<keyword evidence="4" id="KW-0732">Signal</keyword>
<evidence type="ECO:0000259" key="5">
    <source>
        <dbReference type="Pfam" id="PF07715"/>
    </source>
</evidence>
<evidence type="ECO:0000313" key="8">
    <source>
        <dbReference type="Proteomes" id="UP000263900"/>
    </source>
</evidence>
<feature type="chain" id="PRO_5017816772" evidence="4">
    <location>
        <begin position="25"/>
        <end position="813"/>
    </location>
</feature>
<feature type="domain" description="TonB-dependent receptor plug" evidence="5">
    <location>
        <begin position="150"/>
        <end position="232"/>
    </location>
</feature>
<dbReference type="Pfam" id="PF13620">
    <property type="entry name" value="CarboxypepD_reg"/>
    <property type="match status" value="1"/>
</dbReference>
<dbReference type="SUPFAM" id="SSF56935">
    <property type="entry name" value="Porins"/>
    <property type="match status" value="1"/>
</dbReference>
<keyword evidence="7" id="KW-0675">Receptor</keyword>
<protein>
    <submittedName>
        <fullName evidence="7">TonB-dependent receptor</fullName>
    </submittedName>
</protein>
<dbReference type="Gene3D" id="2.170.130.10">
    <property type="entry name" value="TonB-dependent receptor, plug domain"/>
    <property type="match status" value="1"/>
</dbReference>
<evidence type="ECO:0000256" key="4">
    <source>
        <dbReference type="SAM" id="SignalP"/>
    </source>
</evidence>
<dbReference type="InterPro" id="IPR041700">
    <property type="entry name" value="OMP_b-brl_3"/>
</dbReference>
<dbReference type="KEGG" id="pseg:D3H65_21875"/>
<dbReference type="Gene3D" id="2.40.170.20">
    <property type="entry name" value="TonB-dependent receptor, beta-barrel domain"/>
    <property type="match status" value="1"/>
</dbReference>
<dbReference type="AlphaFoldDB" id="A0A3B7MSX9"/>
<evidence type="ECO:0000256" key="2">
    <source>
        <dbReference type="ARBA" id="ARBA00023136"/>
    </source>
</evidence>
<gene>
    <name evidence="7" type="ORF">D3H65_21875</name>
</gene>
<dbReference type="InterPro" id="IPR013784">
    <property type="entry name" value="Carb-bd-like_fold"/>
</dbReference>
<dbReference type="GO" id="GO:0009279">
    <property type="term" value="C:cell outer membrane"/>
    <property type="evidence" value="ECO:0007669"/>
    <property type="project" value="UniProtKB-SubCell"/>
</dbReference>
<dbReference type="PANTHER" id="PTHR40980">
    <property type="entry name" value="PLUG DOMAIN-CONTAINING PROTEIN"/>
    <property type="match status" value="1"/>
</dbReference>
<dbReference type="Gene3D" id="2.60.40.1120">
    <property type="entry name" value="Carboxypeptidase-like, regulatory domain"/>
    <property type="match status" value="1"/>
</dbReference>
<reference evidence="7 8" key="1">
    <citation type="submission" date="2018-09" db="EMBL/GenBank/DDBJ databases">
        <title>Genome sequencing of strain 6GH32-13.</title>
        <authorList>
            <person name="Weon H.-Y."/>
            <person name="Heo J."/>
            <person name="Kwon S.-W."/>
        </authorList>
    </citation>
    <scope>NUCLEOTIDE SEQUENCE [LARGE SCALE GENOMIC DNA]</scope>
    <source>
        <strain evidence="7 8">5GH32-13</strain>
    </source>
</reference>
<evidence type="ECO:0000313" key="7">
    <source>
        <dbReference type="EMBL" id="AXY76483.1"/>
    </source>
</evidence>
<accession>A0A3B7MSX9</accession>
<keyword evidence="2" id="KW-0472">Membrane</keyword>
<dbReference type="SUPFAM" id="SSF49452">
    <property type="entry name" value="Starch-binding domain-like"/>
    <property type="match status" value="1"/>
</dbReference>
<sequence>MNFTKYALYRISLCLLFAALSSHAGAQKQATIKGTVQDSAQAKTLPFATVGLYRINDQQKPLRNTFTDNKGRFEFTKVDTGHYIIFASNSGFVERSSLPITVTGDTAILEIPALQLAASSQSLAAVTVSARRPLIEHSEDKLVYNAEADPSNAGQMATDVLRKTPFLSVDGDGNVQLNGQSNFKVLLNGKETAMFTKNVKEALQSFPANLIKSIEVITTPSAKYDGEGVGGIINIITKKKVMGYNGNIGVFQNTMGNTSINANASFKYGKLGFSGYYGLNRVDGFKTRNASETESYNPVAFYKRISVGERRNNNFYNYGNMELSLDIDSLNTLSSYVAINSGNSKNRNQRYFDLIAANKEDTTRTLFYDDFNFRYPAWNWGTDFIHKFRRNAEQELTFKMFHDFSKDKNFMKSDQYSPAGNRAVINDNKSTNRQSTFQLDYVHPFKNKMKLETGLKLITRNASAIYESQLRYSPDTKYIIDSTNSDNFNYRQLVYGSYATLRFTLKKLSFRIGARVERTVIDGDFVKSNTTVEQDYFTFMPSFFVSRKFANIYTLSLSYTKRLSRPYIWDLNPFVNNTDSLNLNFGNPRLNPELYHSFEFGLTILKGKTNINIKVSENFSNTQIARYSFFNDQTGVTSYTMDNIGSYSSTGLSGNLTISITPKWRINSNLGLRYDFVKNRLNPAQKNHGLGGWGSLSTNIDITKKISTFMNTNMGKAPAQLQGYYGLNYWYSFGGNLKFLKDKFTFTININNIFQKDLEWKSYLSDKNFQTTSWNYRPGRSASIGLRWNFGKLTENVSRKRGVNNDDLKANNN</sequence>
<keyword evidence="3" id="KW-0998">Cell outer membrane</keyword>
<evidence type="ECO:0000259" key="6">
    <source>
        <dbReference type="Pfam" id="PF14905"/>
    </source>
</evidence>
<evidence type="ECO:0000256" key="3">
    <source>
        <dbReference type="ARBA" id="ARBA00023237"/>
    </source>
</evidence>